<protein>
    <submittedName>
        <fullName evidence="1">Uncharacterized protein</fullName>
    </submittedName>
</protein>
<evidence type="ECO:0000313" key="1">
    <source>
        <dbReference type="EMBL" id="ALY06824.1"/>
    </source>
</evidence>
<gene>
    <name evidence="1" type="ORF">SAC12_002</name>
</gene>
<reference evidence="1 2" key="1">
    <citation type="submission" date="2015-11" db="EMBL/GenBank/DDBJ databases">
        <title>Lactobacillus brevis bacteriophage SA-C12: a mosaic Myoviridae member.</title>
        <authorList>
            <person name="Mahony J."/>
        </authorList>
    </citation>
    <scope>NUCLEOTIDE SEQUENCE [LARGE SCALE GENOMIC DNA]</scope>
</reference>
<dbReference type="Proteomes" id="UP000223158">
    <property type="component" value="Segment"/>
</dbReference>
<keyword evidence="2" id="KW-1185">Reference proteome</keyword>
<proteinExistence type="predicted"/>
<sequence length="81" mass="9290">MAKIEVKDGEAGITRAVLFGSRAKGMSVFLNEHDLSDYLDMIYHEKYGDGKIDKRKFNAMVKKMNIDEYDFYGLTLGYAVR</sequence>
<name>A0A1I9KKR5_9CAUD</name>
<evidence type="ECO:0000313" key="2">
    <source>
        <dbReference type="Proteomes" id="UP000223158"/>
    </source>
</evidence>
<organism evidence="1 2">
    <name type="scientific">Lactobacillus phage SA-C12</name>
    <dbReference type="NCBI Taxonomy" id="1755697"/>
    <lineage>
        <taxon>Viruses</taxon>
        <taxon>Duplodnaviria</taxon>
        <taxon>Heunggongvirae</taxon>
        <taxon>Uroviricota</taxon>
        <taxon>Caudoviricetes</taxon>
        <taxon>Tybeckvirinae</taxon>
        <taxon>Lenusvirus</taxon>
        <taxon>Lenusvirus SAC12</taxon>
    </lineage>
</organism>
<dbReference type="EMBL" id="KU052488">
    <property type="protein sequence ID" value="ALY06824.1"/>
    <property type="molecule type" value="Genomic_DNA"/>
</dbReference>
<accession>A0A1I9KKR5</accession>